<dbReference type="InterPro" id="IPR039577">
    <property type="entry name" value="Rad18"/>
</dbReference>
<dbReference type="PANTHER" id="PTHR14134">
    <property type="entry name" value="E3 UBIQUITIN-PROTEIN LIGASE RAD18"/>
    <property type="match status" value="1"/>
</dbReference>
<dbReference type="Gene3D" id="3.30.40.10">
    <property type="entry name" value="Zinc/RING finger domain, C3HC4 (zinc finger)"/>
    <property type="match status" value="1"/>
</dbReference>
<keyword evidence="1" id="KW-0479">Metal-binding</keyword>
<evidence type="ECO:0000256" key="5">
    <source>
        <dbReference type="SAM" id="MobiDB-lite"/>
    </source>
</evidence>
<evidence type="ECO:0000256" key="1">
    <source>
        <dbReference type="ARBA" id="ARBA00022723"/>
    </source>
</evidence>
<feature type="compositionally biased region" description="Basic and acidic residues" evidence="5">
    <location>
        <begin position="70"/>
        <end position="84"/>
    </location>
</feature>
<dbReference type="GO" id="GO:0061630">
    <property type="term" value="F:ubiquitin protein ligase activity"/>
    <property type="evidence" value="ECO:0007669"/>
    <property type="project" value="InterPro"/>
</dbReference>
<dbReference type="GO" id="GO:0003697">
    <property type="term" value="F:single-stranded DNA binding"/>
    <property type="evidence" value="ECO:0007669"/>
    <property type="project" value="InterPro"/>
</dbReference>
<dbReference type="InterPro" id="IPR001841">
    <property type="entry name" value="Znf_RING"/>
</dbReference>
<feature type="domain" description="RING-type" evidence="7">
    <location>
        <begin position="9"/>
        <end position="48"/>
    </location>
</feature>
<dbReference type="InterPro" id="IPR027370">
    <property type="entry name" value="Znf-RING_euk"/>
</dbReference>
<evidence type="ECO:0000256" key="2">
    <source>
        <dbReference type="ARBA" id="ARBA00022771"/>
    </source>
</evidence>
<dbReference type="GO" id="GO:0005634">
    <property type="term" value="C:nucleus"/>
    <property type="evidence" value="ECO:0007669"/>
    <property type="project" value="TreeGrafter"/>
</dbReference>
<gene>
    <name evidence="8" type="ORF">WMSIL1_LOCUS2976</name>
</gene>
<sequence length="141" mass="15479">MMGESVLECPICLELFNDPVMLPCQHCFCWQCISICAKRPKAVCPLCNKPFNEDNISRNLILEQILENKNPSDPKKCKPSDESFPKTFDLGGSSRPQQQVQKQTEQNWGPTILAGAAGLLIGAVGVALGFTANSASKRARR</sequence>
<dbReference type="GO" id="GO:0008270">
    <property type="term" value="F:zinc ion binding"/>
    <property type="evidence" value="ECO:0007669"/>
    <property type="project" value="UniProtKB-KW"/>
</dbReference>
<feature type="transmembrane region" description="Helical" evidence="6">
    <location>
        <begin position="108"/>
        <end position="132"/>
    </location>
</feature>
<keyword evidence="6" id="KW-0812">Transmembrane</keyword>
<protein>
    <recommendedName>
        <fullName evidence="7">RING-type domain-containing protein</fullName>
    </recommendedName>
</protein>
<keyword evidence="2 4" id="KW-0863">Zinc-finger</keyword>
<evidence type="ECO:0000313" key="8">
    <source>
        <dbReference type="EMBL" id="VUZ42231.1"/>
    </source>
</evidence>
<evidence type="ECO:0000259" key="7">
    <source>
        <dbReference type="PROSITE" id="PS50089"/>
    </source>
</evidence>
<dbReference type="Proteomes" id="UP000321570">
    <property type="component" value="Unassembled WGS sequence"/>
</dbReference>
<dbReference type="AlphaFoldDB" id="A0A564Y4S1"/>
<dbReference type="GO" id="GO:0097505">
    <property type="term" value="C:Rad6-Rad18 complex"/>
    <property type="evidence" value="ECO:0007669"/>
    <property type="project" value="TreeGrafter"/>
</dbReference>
<dbReference type="EMBL" id="CABIJS010000088">
    <property type="protein sequence ID" value="VUZ42231.1"/>
    <property type="molecule type" value="Genomic_DNA"/>
</dbReference>
<dbReference type="SUPFAM" id="SSF57850">
    <property type="entry name" value="RING/U-box"/>
    <property type="match status" value="1"/>
</dbReference>
<organism evidence="8 9">
    <name type="scientific">Hymenolepis diminuta</name>
    <name type="common">Rat tapeworm</name>
    <dbReference type="NCBI Taxonomy" id="6216"/>
    <lineage>
        <taxon>Eukaryota</taxon>
        <taxon>Metazoa</taxon>
        <taxon>Spiralia</taxon>
        <taxon>Lophotrochozoa</taxon>
        <taxon>Platyhelminthes</taxon>
        <taxon>Cestoda</taxon>
        <taxon>Eucestoda</taxon>
        <taxon>Cyclophyllidea</taxon>
        <taxon>Hymenolepididae</taxon>
        <taxon>Hymenolepis</taxon>
    </lineage>
</organism>
<accession>A0A564Y4S1</accession>
<evidence type="ECO:0000256" key="3">
    <source>
        <dbReference type="ARBA" id="ARBA00022833"/>
    </source>
</evidence>
<feature type="compositionally biased region" description="Polar residues" evidence="5">
    <location>
        <begin position="94"/>
        <end position="107"/>
    </location>
</feature>
<dbReference type="PROSITE" id="PS50089">
    <property type="entry name" value="ZF_RING_2"/>
    <property type="match status" value="1"/>
</dbReference>
<dbReference type="SMART" id="SM00184">
    <property type="entry name" value="RING"/>
    <property type="match status" value="1"/>
</dbReference>
<keyword evidence="6" id="KW-0472">Membrane</keyword>
<dbReference type="PANTHER" id="PTHR14134:SF2">
    <property type="entry name" value="E3 UBIQUITIN-PROTEIN LIGASE RAD18"/>
    <property type="match status" value="1"/>
</dbReference>
<dbReference type="Pfam" id="PF13445">
    <property type="entry name" value="zf-RING_UBOX"/>
    <property type="match status" value="1"/>
</dbReference>
<evidence type="ECO:0000256" key="6">
    <source>
        <dbReference type="SAM" id="Phobius"/>
    </source>
</evidence>
<keyword evidence="3" id="KW-0862">Zinc</keyword>
<keyword evidence="9" id="KW-1185">Reference proteome</keyword>
<proteinExistence type="predicted"/>
<dbReference type="InterPro" id="IPR017907">
    <property type="entry name" value="Znf_RING_CS"/>
</dbReference>
<name>A0A564Y4S1_HYMDI</name>
<dbReference type="PROSITE" id="PS00518">
    <property type="entry name" value="ZF_RING_1"/>
    <property type="match status" value="1"/>
</dbReference>
<feature type="region of interest" description="Disordered" evidence="5">
    <location>
        <begin position="69"/>
        <end position="107"/>
    </location>
</feature>
<dbReference type="GO" id="GO:0006301">
    <property type="term" value="P:DNA damage tolerance"/>
    <property type="evidence" value="ECO:0007669"/>
    <property type="project" value="InterPro"/>
</dbReference>
<dbReference type="InterPro" id="IPR013083">
    <property type="entry name" value="Znf_RING/FYVE/PHD"/>
</dbReference>
<reference evidence="8 9" key="1">
    <citation type="submission" date="2019-07" db="EMBL/GenBank/DDBJ databases">
        <authorList>
            <person name="Jastrzebski P J."/>
            <person name="Paukszto L."/>
            <person name="Jastrzebski P J."/>
        </authorList>
    </citation>
    <scope>NUCLEOTIDE SEQUENCE [LARGE SCALE GENOMIC DNA]</scope>
    <source>
        <strain evidence="8 9">WMS-il1</strain>
    </source>
</reference>
<evidence type="ECO:0000256" key="4">
    <source>
        <dbReference type="PROSITE-ProRule" id="PRU00175"/>
    </source>
</evidence>
<keyword evidence="6" id="KW-1133">Transmembrane helix</keyword>
<evidence type="ECO:0000313" key="9">
    <source>
        <dbReference type="Proteomes" id="UP000321570"/>
    </source>
</evidence>
<dbReference type="GO" id="GO:0006513">
    <property type="term" value="P:protein monoubiquitination"/>
    <property type="evidence" value="ECO:0007669"/>
    <property type="project" value="InterPro"/>
</dbReference>